<dbReference type="InterPro" id="IPR014710">
    <property type="entry name" value="RmlC-like_jellyroll"/>
</dbReference>
<dbReference type="PANTHER" id="PTHR40943:SF1">
    <property type="entry name" value="CYTOPLASMIC PROTEIN"/>
    <property type="match status" value="1"/>
</dbReference>
<evidence type="ECO:0000313" key="2">
    <source>
        <dbReference type="EMBL" id="XBO43168.1"/>
    </source>
</evidence>
<feature type="domain" description="(S)-ureidoglycine aminohydrolase cupin" evidence="1">
    <location>
        <begin position="40"/>
        <end position="105"/>
    </location>
</feature>
<protein>
    <submittedName>
        <fullName evidence="2">Cupin domain-containing protein</fullName>
    </submittedName>
</protein>
<dbReference type="EMBL" id="CP157483">
    <property type="protein sequence ID" value="XBO43168.1"/>
    <property type="molecule type" value="Genomic_DNA"/>
</dbReference>
<dbReference type="SUPFAM" id="SSF51182">
    <property type="entry name" value="RmlC-like cupins"/>
    <property type="match status" value="1"/>
</dbReference>
<reference evidence="2" key="1">
    <citation type="submission" date="2024-05" db="EMBL/GenBank/DDBJ databases">
        <authorList>
            <person name="Kim S."/>
            <person name="Heo J."/>
            <person name="Choi H."/>
            <person name="Choi Y."/>
            <person name="Kwon S.-W."/>
            <person name="Kim Y."/>
        </authorList>
    </citation>
    <scope>NUCLEOTIDE SEQUENCE</scope>
    <source>
        <strain evidence="2">KACC 23699</strain>
    </source>
</reference>
<sequence>MTRLLDTTAPIALDPVPPATVVHGDPRAGTRTLASVVGAEVGVWELTAGTVTDVEVDEVFVVLSGSATLTFDDGEVIELGPGVTVHLRAGDRTTWAVHAPLRKVYIAGP</sequence>
<organism evidence="2">
    <name type="scientific">Pedococcus sp. KACC 23699</name>
    <dbReference type="NCBI Taxonomy" id="3149228"/>
    <lineage>
        <taxon>Bacteria</taxon>
        <taxon>Bacillati</taxon>
        <taxon>Actinomycetota</taxon>
        <taxon>Actinomycetes</taxon>
        <taxon>Micrococcales</taxon>
        <taxon>Intrasporangiaceae</taxon>
        <taxon>Pedococcus</taxon>
    </lineage>
</organism>
<dbReference type="Gene3D" id="2.60.120.10">
    <property type="entry name" value="Jelly Rolls"/>
    <property type="match status" value="1"/>
</dbReference>
<dbReference type="InterPro" id="IPR011051">
    <property type="entry name" value="RmlC_Cupin_sf"/>
</dbReference>
<evidence type="ECO:0000259" key="1">
    <source>
        <dbReference type="Pfam" id="PF05899"/>
    </source>
</evidence>
<dbReference type="Pfam" id="PF05899">
    <property type="entry name" value="Cupin_3"/>
    <property type="match status" value="1"/>
</dbReference>
<gene>
    <name evidence="2" type="ORF">ABEG17_16620</name>
</gene>
<dbReference type="AlphaFoldDB" id="A0AAU7JRV3"/>
<dbReference type="PANTHER" id="PTHR40943">
    <property type="entry name" value="CYTOPLASMIC PROTEIN-RELATED"/>
    <property type="match status" value="1"/>
</dbReference>
<dbReference type="RefSeq" id="WP_406830597.1">
    <property type="nucleotide sequence ID" value="NZ_CP157483.1"/>
</dbReference>
<dbReference type="InterPro" id="IPR008579">
    <property type="entry name" value="UGlyAH_Cupin_dom"/>
</dbReference>
<name>A0AAU7JRV3_9MICO</name>
<accession>A0AAU7JRV3</accession>
<proteinExistence type="predicted"/>